<keyword evidence="3" id="KW-1185">Reference proteome</keyword>
<evidence type="ECO:0000259" key="1">
    <source>
        <dbReference type="Pfam" id="PF16242"/>
    </source>
</evidence>
<feature type="domain" description="General stress protein FMN-binding split barrel" evidence="1">
    <location>
        <begin position="7"/>
        <end position="57"/>
    </location>
</feature>
<sequence>MRDGDSVTLIGEIDFVEDRVLQEKMWNESDRQFFSKGIADTKFRLLKFTIFEATFWIDGKFRTCSTKNA</sequence>
<gene>
    <name evidence="2" type="ORF">GIY09_10800</name>
</gene>
<dbReference type="Gene3D" id="2.30.110.10">
    <property type="entry name" value="Electron Transport, Fmn-binding Protein, Chain A"/>
    <property type="match status" value="1"/>
</dbReference>
<dbReference type="InterPro" id="IPR038725">
    <property type="entry name" value="YdaG_split_barrel_FMN-bd"/>
</dbReference>
<accession>A0A6I2GKF7</accession>
<dbReference type="SUPFAM" id="SSF50475">
    <property type="entry name" value="FMN-binding split barrel"/>
    <property type="match status" value="1"/>
</dbReference>
<name>A0A6I2GKF7_9LACT</name>
<dbReference type="AlphaFoldDB" id="A0A6I2GKF7"/>
<comment type="caution">
    <text evidence="2">The sequence shown here is derived from an EMBL/GenBank/DDBJ whole genome shotgun (WGS) entry which is preliminary data.</text>
</comment>
<reference evidence="2 3" key="1">
    <citation type="submission" date="2019-11" db="EMBL/GenBank/DDBJ databases">
        <title>Characterisation of Fundicoccus ignavus gen. nov. sp. nov., a novel genus of the family Aerococcaceae isolated from bulk tank milk.</title>
        <authorList>
            <person name="Siebert A."/>
            <person name="Huptas C."/>
            <person name="Wenning M."/>
            <person name="Scherer S."/>
            <person name="Doll E.V."/>
        </authorList>
    </citation>
    <scope>NUCLEOTIDE SEQUENCE [LARGE SCALE GENOMIC DNA]</scope>
    <source>
        <strain evidence="2 3">WS4759</strain>
    </source>
</reference>
<evidence type="ECO:0000313" key="2">
    <source>
        <dbReference type="EMBL" id="MRI86332.1"/>
    </source>
</evidence>
<evidence type="ECO:0000313" key="3">
    <source>
        <dbReference type="Proteomes" id="UP000430975"/>
    </source>
</evidence>
<dbReference type="Proteomes" id="UP000430975">
    <property type="component" value="Unassembled WGS sequence"/>
</dbReference>
<proteinExistence type="predicted"/>
<organism evidence="2 3">
    <name type="scientific">Fundicoccus ignavus</name>
    <dbReference type="NCBI Taxonomy" id="2664442"/>
    <lineage>
        <taxon>Bacteria</taxon>
        <taxon>Bacillati</taxon>
        <taxon>Bacillota</taxon>
        <taxon>Bacilli</taxon>
        <taxon>Lactobacillales</taxon>
        <taxon>Aerococcaceae</taxon>
        <taxon>Fundicoccus</taxon>
    </lineage>
</organism>
<dbReference type="Pfam" id="PF16242">
    <property type="entry name" value="Pyrid_ox_like"/>
    <property type="match status" value="1"/>
</dbReference>
<dbReference type="InterPro" id="IPR012349">
    <property type="entry name" value="Split_barrel_FMN-bd"/>
</dbReference>
<dbReference type="EMBL" id="WJQS01000011">
    <property type="protein sequence ID" value="MRI86332.1"/>
    <property type="molecule type" value="Genomic_DNA"/>
</dbReference>
<dbReference type="RefSeq" id="WP_311454389.1">
    <property type="nucleotide sequence ID" value="NZ_WJQS01000011.1"/>
</dbReference>
<protein>
    <recommendedName>
        <fullName evidence="1">General stress protein FMN-binding split barrel domain-containing protein</fullName>
    </recommendedName>
</protein>